<dbReference type="AlphaFoldDB" id="A0A813R1G4"/>
<evidence type="ECO:0000313" key="3">
    <source>
        <dbReference type="Proteomes" id="UP000663891"/>
    </source>
</evidence>
<evidence type="ECO:0000313" key="2">
    <source>
        <dbReference type="EMBL" id="CAF0774644.1"/>
    </source>
</evidence>
<keyword evidence="1" id="KW-0472">Membrane</keyword>
<name>A0A813R1G4_9BILA</name>
<keyword evidence="1" id="KW-1133">Transmembrane helix</keyword>
<organism evidence="2 3">
    <name type="scientific">Adineta steineri</name>
    <dbReference type="NCBI Taxonomy" id="433720"/>
    <lineage>
        <taxon>Eukaryota</taxon>
        <taxon>Metazoa</taxon>
        <taxon>Spiralia</taxon>
        <taxon>Gnathifera</taxon>
        <taxon>Rotifera</taxon>
        <taxon>Eurotatoria</taxon>
        <taxon>Bdelloidea</taxon>
        <taxon>Adinetida</taxon>
        <taxon>Adinetidae</taxon>
        <taxon>Adineta</taxon>
    </lineage>
</organism>
<dbReference type="EMBL" id="CAJNON010000013">
    <property type="protein sequence ID" value="CAF0774644.1"/>
    <property type="molecule type" value="Genomic_DNA"/>
</dbReference>
<proteinExistence type="predicted"/>
<accession>A0A813R1G4</accession>
<dbReference type="Gene3D" id="1.20.1070.10">
    <property type="entry name" value="Rhodopsin 7-helix transmembrane proteins"/>
    <property type="match status" value="1"/>
</dbReference>
<dbReference type="SUPFAM" id="SSF81321">
    <property type="entry name" value="Family A G protein-coupled receptor-like"/>
    <property type="match status" value="1"/>
</dbReference>
<feature type="transmembrane region" description="Helical" evidence="1">
    <location>
        <begin position="5"/>
        <end position="25"/>
    </location>
</feature>
<dbReference type="Proteomes" id="UP000663891">
    <property type="component" value="Unassembled WGS sequence"/>
</dbReference>
<comment type="caution">
    <text evidence="2">The sequence shown here is derived from an EMBL/GenBank/DDBJ whole genome shotgun (WGS) entry which is preliminary data.</text>
</comment>
<dbReference type="OrthoDB" id="10006594at2759"/>
<gene>
    <name evidence="2" type="ORF">VCS650_LOCUS2573</name>
</gene>
<protein>
    <submittedName>
        <fullName evidence="2">Uncharacterized protein</fullName>
    </submittedName>
</protein>
<evidence type="ECO:0000256" key="1">
    <source>
        <dbReference type="SAM" id="Phobius"/>
    </source>
</evidence>
<feature type="transmembrane region" description="Helical" evidence="1">
    <location>
        <begin position="45"/>
        <end position="64"/>
    </location>
</feature>
<reference evidence="2" key="1">
    <citation type="submission" date="2021-02" db="EMBL/GenBank/DDBJ databases">
        <authorList>
            <person name="Nowell W R."/>
        </authorList>
    </citation>
    <scope>NUCLEOTIDE SEQUENCE</scope>
</reference>
<keyword evidence="1" id="KW-0812">Transmembrane</keyword>
<sequence>MTLQLLSISSLYLVTWIPSIVSGLMQQVNATTSLYDIQENYISDLTYLICLLLPWMCIGLVPDFKKWMLKQFHRIKRPHNTIGAIS</sequence>